<evidence type="ECO:0000313" key="8">
    <source>
        <dbReference type="EMBL" id="BDE06228.1"/>
    </source>
</evidence>
<organism evidence="8 9">
    <name type="scientific">Vulcanimicrobium alpinum</name>
    <dbReference type="NCBI Taxonomy" id="3016050"/>
    <lineage>
        <taxon>Bacteria</taxon>
        <taxon>Bacillati</taxon>
        <taxon>Vulcanimicrobiota</taxon>
        <taxon>Vulcanimicrobiia</taxon>
        <taxon>Vulcanimicrobiales</taxon>
        <taxon>Vulcanimicrobiaceae</taxon>
        <taxon>Vulcanimicrobium</taxon>
    </lineage>
</organism>
<evidence type="ECO:0000256" key="7">
    <source>
        <dbReference type="SAM" id="Phobius"/>
    </source>
</evidence>
<keyword evidence="3" id="KW-1003">Cell membrane</keyword>
<protein>
    <submittedName>
        <fullName evidence="8">MFS transporter</fullName>
    </submittedName>
</protein>
<comment type="subcellular location">
    <subcellularLocation>
        <location evidence="1">Cell membrane</location>
        <topology evidence="1">Multi-pass membrane protein</topology>
    </subcellularLocation>
</comment>
<feature type="transmembrane region" description="Helical" evidence="7">
    <location>
        <begin position="195"/>
        <end position="220"/>
    </location>
</feature>
<dbReference type="Gene3D" id="1.20.1250.20">
    <property type="entry name" value="MFS general substrate transporter like domains"/>
    <property type="match status" value="1"/>
</dbReference>
<gene>
    <name evidence="8" type="ORF">WPS_15040</name>
</gene>
<dbReference type="CDD" id="cd06173">
    <property type="entry name" value="MFS_MefA_like"/>
    <property type="match status" value="1"/>
</dbReference>
<feature type="transmembrane region" description="Helical" evidence="7">
    <location>
        <begin position="79"/>
        <end position="101"/>
    </location>
</feature>
<keyword evidence="9" id="KW-1185">Reference proteome</keyword>
<accession>A0AAN1XVJ2</accession>
<keyword evidence="6 7" id="KW-0472">Membrane</keyword>
<feature type="transmembrane region" description="Helical" evidence="7">
    <location>
        <begin position="53"/>
        <end position="73"/>
    </location>
</feature>
<evidence type="ECO:0000256" key="6">
    <source>
        <dbReference type="ARBA" id="ARBA00023136"/>
    </source>
</evidence>
<dbReference type="GO" id="GO:0005886">
    <property type="term" value="C:plasma membrane"/>
    <property type="evidence" value="ECO:0007669"/>
    <property type="project" value="UniProtKB-SubCell"/>
</dbReference>
<dbReference type="InterPro" id="IPR010290">
    <property type="entry name" value="TM_effector"/>
</dbReference>
<keyword evidence="4 7" id="KW-0812">Transmembrane</keyword>
<feature type="transmembrane region" description="Helical" evidence="7">
    <location>
        <begin position="232"/>
        <end position="250"/>
    </location>
</feature>
<dbReference type="Proteomes" id="UP001317532">
    <property type="component" value="Chromosome"/>
</dbReference>
<feature type="transmembrane region" description="Helical" evidence="7">
    <location>
        <begin position="113"/>
        <end position="133"/>
    </location>
</feature>
<evidence type="ECO:0000256" key="3">
    <source>
        <dbReference type="ARBA" id="ARBA00022475"/>
    </source>
</evidence>
<dbReference type="PANTHER" id="PTHR23513:SF9">
    <property type="entry name" value="ENTEROBACTIN EXPORTER ENTS"/>
    <property type="match status" value="1"/>
</dbReference>
<dbReference type="Pfam" id="PF05977">
    <property type="entry name" value="MFS_3"/>
    <property type="match status" value="1"/>
</dbReference>
<evidence type="ECO:0000256" key="2">
    <source>
        <dbReference type="ARBA" id="ARBA00022448"/>
    </source>
</evidence>
<evidence type="ECO:0000256" key="4">
    <source>
        <dbReference type="ARBA" id="ARBA00022692"/>
    </source>
</evidence>
<evidence type="ECO:0000256" key="1">
    <source>
        <dbReference type="ARBA" id="ARBA00004651"/>
    </source>
</evidence>
<dbReference type="KEGG" id="vab:WPS_15040"/>
<sequence length="386" mass="39369">MAEQIQSVAIAWQIYQVAHRPFDLGLAGLVVFVPTLLLAPAAGVAGDRFDRRAIVAAAALVEVAISLALIPLAGGHTNAVLAADLGILTLAGIARAFAFPAQSALVPSIVPPELYLCASAASSALFSLVRIGGPALGGALVAAGAAIAYGTVAVLALLVAAAIATIPLLKRPARNDLPTLRDALEGFRFLRARPVIGGAITLDLFAVFFGGATALLPVYAASILRVGPFGYGVLRSAVSVGGTICAALLARRPIARHVGPRLLWSVAIFGGATVLFGVSRSLWLSALALAILGASDMVSMRIRDALVALGTPDELRGRVTAIEGVFIVASNELGEFESGTLAAFAGPVAAVIAGGIATIVVVVLWTRLFPQLARADEISPPSTETA</sequence>
<reference evidence="8 9" key="1">
    <citation type="journal article" date="2022" name="ISME Commun">
        <title>Vulcanimicrobium alpinus gen. nov. sp. nov., the first cultivated representative of the candidate phylum 'Eremiobacterota', is a metabolically versatile aerobic anoxygenic phototroph.</title>
        <authorList>
            <person name="Yabe S."/>
            <person name="Muto K."/>
            <person name="Abe K."/>
            <person name="Yokota A."/>
            <person name="Staudigel H."/>
            <person name="Tebo B.M."/>
        </authorList>
    </citation>
    <scope>NUCLEOTIDE SEQUENCE [LARGE SCALE GENOMIC DNA]</scope>
    <source>
        <strain evidence="8 9">WC8-2</strain>
    </source>
</reference>
<evidence type="ECO:0000313" key="9">
    <source>
        <dbReference type="Proteomes" id="UP001317532"/>
    </source>
</evidence>
<feature type="transmembrane region" description="Helical" evidence="7">
    <location>
        <begin position="262"/>
        <end position="292"/>
    </location>
</feature>
<dbReference type="InterPro" id="IPR036259">
    <property type="entry name" value="MFS_trans_sf"/>
</dbReference>
<feature type="transmembrane region" description="Helical" evidence="7">
    <location>
        <begin position="341"/>
        <end position="365"/>
    </location>
</feature>
<evidence type="ECO:0000256" key="5">
    <source>
        <dbReference type="ARBA" id="ARBA00022989"/>
    </source>
</evidence>
<dbReference type="EMBL" id="AP025523">
    <property type="protein sequence ID" value="BDE06228.1"/>
    <property type="molecule type" value="Genomic_DNA"/>
</dbReference>
<dbReference type="PANTHER" id="PTHR23513">
    <property type="entry name" value="INTEGRAL MEMBRANE EFFLUX PROTEIN-RELATED"/>
    <property type="match status" value="1"/>
</dbReference>
<proteinExistence type="predicted"/>
<feature type="transmembrane region" description="Helical" evidence="7">
    <location>
        <begin position="139"/>
        <end position="164"/>
    </location>
</feature>
<keyword evidence="2" id="KW-0813">Transport</keyword>
<dbReference type="SUPFAM" id="SSF103473">
    <property type="entry name" value="MFS general substrate transporter"/>
    <property type="match status" value="1"/>
</dbReference>
<feature type="transmembrane region" description="Helical" evidence="7">
    <location>
        <begin position="24"/>
        <end position="46"/>
    </location>
</feature>
<keyword evidence="5 7" id="KW-1133">Transmembrane helix</keyword>
<dbReference type="AlphaFoldDB" id="A0AAN1XVJ2"/>
<name>A0AAN1XVJ2_UNVUL</name>